<reference evidence="1" key="1">
    <citation type="submission" date="2022-02" db="EMBL/GenBank/DDBJ databases">
        <title>Plant Genome Project.</title>
        <authorList>
            <person name="Zhang R.-G."/>
        </authorList>
    </citation>
    <scope>NUCLEOTIDE SEQUENCE</scope>
    <source>
        <strain evidence="1">AT1</strain>
    </source>
</reference>
<protein>
    <submittedName>
        <fullName evidence="1">Uncharacterized protein</fullName>
    </submittedName>
</protein>
<gene>
    <name evidence="1" type="ORF">RHMOL_Rhmol05G0013000</name>
</gene>
<evidence type="ECO:0000313" key="2">
    <source>
        <dbReference type="Proteomes" id="UP001062846"/>
    </source>
</evidence>
<evidence type="ECO:0000313" key="1">
    <source>
        <dbReference type="EMBL" id="KAI8553398.1"/>
    </source>
</evidence>
<sequence length="79" mass="7541">MKASMLLLGKEKELKRNVCGGGRVCGGLGGGGELPLLIDDLNLICGGGGVCGGSGGGARASSSGDEAVLFAAAASVFSV</sequence>
<organism evidence="1 2">
    <name type="scientific">Rhododendron molle</name>
    <name type="common">Chinese azalea</name>
    <name type="synonym">Azalea mollis</name>
    <dbReference type="NCBI Taxonomy" id="49168"/>
    <lineage>
        <taxon>Eukaryota</taxon>
        <taxon>Viridiplantae</taxon>
        <taxon>Streptophyta</taxon>
        <taxon>Embryophyta</taxon>
        <taxon>Tracheophyta</taxon>
        <taxon>Spermatophyta</taxon>
        <taxon>Magnoliopsida</taxon>
        <taxon>eudicotyledons</taxon>
        <taxon>Gunneridae</taxon>
        <taxon>Pentapetalae</taxon>
        <taxon>asterids</taxon>
        <taxon>Ericales</taxon>
        <taxon>Ericaceae</taxon>
        <taxon>Ericoideae</taxon>
        <taxon>Rhodoreae</taxon>
        <taxon>Rhododendron</taxon>
    </lineage>
</organism>
<keyword evidence="2" id="KW-1185">Reference proteome</keyword>
<dbReference type="EMBL" id="CM046392">
    <property type="protein sequence ID" value="KAI8553398.1"/>
    <property type="molecule type" value="Genomic_DNA"/>
</dbReference>
<name>A0ACC0NJ79_RHOML</name>
<dbReference type="Proteomes" id="UP001062846">
    <property type="component" value="Chromosome 5"/>
</dbReference>
<accession>A0ACC0NJ79</accession>
<proteinExistence type="predicted"/>
<comment type="caution">
    <text evidence="1">The sequence shown here is derived from an EMBL/GenBank/DDBJ whole genome shotgun (WGS) entry which is preliminary data.</text>
</comment>